<evidence type="ECO:0000256" key="4">
    <source>
        <dbReference type="ARBA" id="ARBA00022989"/>
    </source>
</evidence>
<sequence>MMAQFTKRQWLTLIVISLADFANAICVSLQAPFYPQEAEKKGASPSEYGLVFGIFEFIVFIISPLYGQYLHRIGPKLLFNGGIMTTGTCAIFFGLLDRVNGHYPFIVLSFLIRIVEAMGNAAFLTASFAIIAKEFPDNVATTFASLETFFGLGLIVGPTVGGALYQVGGYITPFVVLGSALFTTAVMTIFILPVHPNDNEAAHNTVGMTKALRIPGVLIATSSIIATSMSIGFLQATLEPHLRQFKLSPIVLGLMFVINGGTYAITAPAWGWLCDKHSHPKVATVAGCVLVVVGFCLVGPAPFIPCSTTLWMTVCGLVVHGLGMAAQLVASFTDALRTSIQYGFSNNLETYGLISGLWTSTFALGAFIGPSVAGILLDNIGFRNATMFIVLLHMLVGVMAAVFLSSCTQRHKPYTEIGPTEDLRVPLTDSGHSRSGSLRHARGRGVPIDRPSGMNSLIVCNSYSNRAGAWSRASYSGRYSHSYGSIETKRIANHHDVRKKMNFGKLQKTQEEEIGRLVFRIVSHLNLALRQLSTRRVHNSS</sequence>
<feature type="transmembrane region" description="Helical" evidence="7">
    <location>
        <begin position="143"/>
        <end position="165"/>
    </location>
</feature>
<feature type="transmembrane region" description="Helical" evidence="7">
    <location>
        <begin position="385"/>
        <end position="404"/>
    </location>
</feature>
<feature type="domain" description="Major facilitator superfamily (MFS) profile" evidence="9">
    <location>
        <begin position="12"/>
        <end position="409"/>
    </location>
</feature>
<feature type="signal peptide" evidence="8">
    <location>
        <begin position="1"/>
        <end position="24"/>
    </location>
</feature>
<feature type="transmembrane region" description="Helical" evidence="7">
    <location>
        <begin position="102"/>
        <end position="131"/>
    </location>
</feature>
<keyword evidence="4 7" id="KW-1133">Transmembrane helix</keyword>
<keyword evidence="2" id="KW-0813">Transport</keyword>
<evidence type="ECO:0000256" key="3">
    <source>
        <dbReference type="ARBA" id="ARBA00022692"/>
    </source>
</evidence>
<dbReference type="PROSITE" id="PS50850">
    <property type="entry name" value="MFS"/>
    <property type="match status" value="1"/>
</dbReference>
<keyword evidence="3 7" id="KW-0812">Transmembrane</keyword>
<gene>
    <name evidence="10" type="ORF">WN51_12171</name>
</gene>
<reference evidence="10 11" key="1">
    <citation type="submission" date="2015-07" db="EMBL/GenBank/DDBJ databases">
        <title>The genome of Melipona quadrifasciata.</title>
        <authorList>
            <person name="Pan H."/>
            <person name="Kapheim K."/>
        </authorList>
    </citation>
    <scope>NUCLEOTIDE SEQUENCE [LARGE SCALE GENOMIC DNA]</scope>
    <source>
        <strain evidence="10">0111107301</strain>
        <tissue evidence="10">Whole body</tissue>
    </source>
</reference>
<dbReference type="PANTHER" id="PTHR23506">
    <property type="entry name" value="GH10249P"/>
    <property type="match status" value="1"/>
</dbReference>
<evidence type="ECO:0000256" key="1">
    <source>
        <dbReference type="ARBA" id="ARBA00004141"/>
    </source>
</evidence>
<dbReference type="Proteomes" id="UP000053105">
    <property type="component" value="Unassembled WGS sequence"/>
</dbReference>
<organism evidence="10 11">
    <name type="scientific">Melipona quadrifasciata</name>
    <dbReference type="NCBI Taxonomy" id="166423"/>
    <lineage>
        <taxon>Eukaryota</taxon>
        <taxon>Metazoa</taxon>
        <taxon>Ecdysozoa</taxon>
        <taxon>Arthropoda</taxon>
        <taxon>Hexapoda</taxon>
        <taxon>Insecta</taxon>
        <taxon>Pterygota</taxon>
        <taxon>Neoptera</taxon>
        <taxon>Endopterygota</taxon>
        <taxon>Hymenoptera</taxon>
        <taxon>Apocrita</taxon>
        <taxon>Aculeata</taxon>
        <taxon>Apoidea</taxon>
        <taxon>Anthophila</taxon>
        <taxon>Apidae</taxon>
        <taxon>Melipona</taxon>
    </lineage>
</organism>
<dbReference type="AlphaFoldDB" id="A0A0M9A1R8"/>
<dbReference type="InterPro" id="IPR020846">
    <property type="entry name" value="MFS_dom"/>
</dbReference>
<feature type="transmembrane region" description="Helical" evidence="7">
    <location>
        <begin position="250"/>
        <end position="270"/>
    </location>
</feature>
<dbReference type="GO" id="GO:0016020">
    <property type="term" value="C:membrane"/>
    <property type="evidence" value="ECO:0007669"/>
    <property type="project" value="UniProtKB-SubCell"/>
</dbReference>
<evidence type="ECO:0000256" key="2">
    <source>
        <dbReference type="ARBA" id="ARBA00022448"/>
    </source>
</evidence>
<feature type="transmembrane region" description="Helical" evidence="7">
    <location>
        <begin position="282"/>
        <end position="304"/>
    </location>
</feature>
<accession>A0A0M9A1R8</accession>
<feature type="transmembrane region" description="Helical" evidence="7">
    <location>
        <begin position="171"/>
        <end position="194"/>
    </location>
</feature>
<dbReference type="SUPFAM" id="SSF103473">
    <property type="entry name" value="MFS general substrate transporter"/>
    <property type="match status" value="1"/>
</dbReference>
<feature type="transmembrane region" description="Helical" evidence="7">
    <location>
        <begin position="48"/>
        <end position="66"/>
    </location>
</feature>
<dbReference type="Gene3D" id="1.20.1250.20">
    <property type="entry name" value="MFS general substrate transporter like domains"/>
    <property type="match status" value="2"/>
</dbReference>
<keyword evidence="11" id="KW-1185">Reference proteome</keyword>
<dbReference type="PANTHER" id="PTHR23506:SF26">
    <property type="entry name" value="MFS-TYPE TRANSPORTER SLC18B1"/>
    <property type="match status" value="1"/>
</dbReference>
<feature type="transmembrane region" description="Helical" evidence="7">
    <location>
        <begin position="78"/>
        <end position="96"/>
    </location>
</feature>
<name>A0A0M9A1R8_9HYME</name>
<evidence type="ECO:0000313" key="10">
    <source>
        <dbReference type="EMBL" id="KOX75427.1"/>
    </source>
</evidence>
<dbReference type="STRING" id="166423.A0A0M9A1R8"/>
<evidence type="ECO:0000256" key="7">
    <source>
        <dbReference type="SAM" id="Phobius"/>
    </source>
</evidence>
<dbReference type="InterPro" id="IPR011701">
    <property type="entry name" value="MFS"/>
</dbReference>
<dbReference type="InterPro" id="IPR036259">
    <property type="entry name" value="MFS_trans_sf"/>
</dbReference>
<feature type="transmembrane region" description="Helical" evidence="7">
    <location>
        <begin position="214"/>
        <end position="238"/>
    </location>
</feature>
<feature type="chain" id="PRO_5005830966" evidence="8">
    <location>
        <begin position="25"/>
        <end position="541"/>
    </location>
</feature>
<feature type="region of interest" description="Disordered" evidence="6">
    <location>
        <begin position="419"/>
        <end position="445"/>
    </location>
</feature>
<dbReference type="Pfam" id="PF07690">
    <property type="entry name" value="MFS_1"/>
    <property type="match status" value="1"/>
</dbReference>
<comment type="subcellular location">
    <subcellularLocation>
        <location evidence="1">Membrane</location>
        <topology evidence="1">Multi-pass membrane protein</topology>
    </subcellularLocation>
</comment>
<dbReference type="OrthoDB" id="446368at2759"/>
<dbReference type="EMBL" id="KQ435762">
    <property type="protein sequence ID" value="KOX75427.1"/>
    <property type="molecule type" value="Genomic_DNA"/>
</dbReference>
<dbReference type="InterPro" id="IPR050930">
    <property type="entry name" value="MFS_Vesicular_Transporter"/>
</dbReference>
<feature type="transmembrane region" description="Helical" evidence="7">
    <location>
        <begin position="310"/>
        <end position="330"/>
    </location>
</feature>
<protein>
    <submittedName>
        <fullName evidence="10">MFS-type transporter SLC18B1</fullName>
    </submittedName>
</protein>
<evidence type="ECO:0000259" key="9">
    <source>
        <dbReference type="PROSITE" id="PS50850"/>
    </source>
</evidence>
<evidence type="ECO:0000313" key="11">
    <source>
        <dbReference type="Proteomes" id="UP000053105"/>
    </source>
</evidence>
<dbReference type="CDD" id="cd17385">
    <property type="entry name" value="MFS_SLC18B1"/>
    <property type="match status" value="1"/>
</dbReference>
<evidence type="ECO:0000256" key="8">
    <source>
        <dbReference type="SAM" id="SignalP"/>
    </source>
</evidence>
<proteinExistence type="predicted"/>
<feature type="transmembrane region" description="Helical" evidence="7">
    <location>
        <begin position="351"/>
        <end position="373"/>
    </location>
</feature>
<keyword evidence="5 7" id="KW-0472">Membrane</keyword>
<dbReference type="GO" id="GO:0022857">
    <property type="term" value="F:transmembrane transporter activity"/>
    <property type="evidence" value="ECO:0007669"/>
    <property type="project" value="InterPro"/>
</dbReference>
<keyword evidence="8" id="KW-0732">Signal</keyword>
<evidence type="ECO:0000256" key="5">
    <source>
        <dbReference type="ARBA" id="ARBA00023136"/>
    </source>
</evidence>
<evidence type="ECO:0000256" key="6">
    <source>
        <dbReference type="SAM" id="MobiDB-lite"/>
    </source>
</evidence>